<dbReference type="Pfam" id="PF00400">
    <property type="entry name" value="WD40"/>
    <property type="match status" value="2"/>
</dbReference>
<dbReference type="AlphaFoldDB" id="A0A2R6WVI2"/>
<dbReference type="FunFam" id="2.130.10.10:FF:001248">
    <property type="entry name" value="WD repeat domain 78"/>
    <property type="match status" value="1"/>
</dbReference>
<organism evidence="14 15">
    <name type="scientific">Marchantia polymorpha</name>
    <name type="common">Common liverwort</name>
    <name type="synonym">Marchantia aquatica</name>
    <dbReference type="NCBI Taxonomy" id="3197"/>
    <lineage>
        <taxon>Eukaryota</taxon>
        <taxon>Viridiplantae</taxon>
        <taxon>Streptophyta</taxon>
        <taxon>Embryophyta</taxon>
        <taxon>Marchantiophyta</taxon>
        <taxon>Marchantiopsida</taxon>
        <taxon>Marchantiidae</taxon>
        <taxon>Marchantiales</taxon>
        <taxon>Marchantiaceae</taxon>
        <taxon>Marchantia</taxon>
    </lineage>
</organism>
<keyword evidence="5" id="KW-0282">Flagellum</keyword>
<dbReference type="GO" id="GO:0120293">
    <property type="term" value="C:dynein axonemal particle"/>
    <property type="evidence" value="ECO:0007669"/>
    <property type="project" value="UniProtKB-SubCell"/>
</dbReference>
<name>A0A2R6WVI2_MARPO</name>
<feature type="region of interest" description="Disordered" evidence="13">
    <location>
        <begin position="511"/>
        <end position="569"/>
    </location>
</feature>
<feature type="repeat" description="WD" evidence="12">
    <location>
        <begin position="792"/>
        <end position="834"/>
    </location>
</feature>
<keyword evidence="7" id="KW-0206">Cytoskeleton</keyword>
<feature type="region of interest" description="Disordered" evidence="13">
    <location>
        <begin position="371"/>
        <end position="434"/>
    </location>
</feature>
<dbReference type="OMA" id="SEGHIMF"/>
<evidence type="ECO:0000256" key="10">
    <source>
        <dbReference type="ARBA" id="ARBA00040002"/>
    </source>
</evidence>
<feature type="compositionally biased region" description="Low complexity" evidence="13">
    <location>
        <begin position="418"/>
        <end position="434"/>
    </location>
</feature>
<feature type="compositionally biased region" description="Basic and acidic residues" evidence="13">
    <location>
        <begin position="511"/>
        <end position="521"/>
    </location>
</feature>
<protein>
    <recommendedName>
        <fullName evidence="10">Dynein axonemal intermediate chain 4</fullName>
    </recommendedName>
    <alternativeName>
        <fullName evidence="11">WD repeat-containing protein 78</fullName>
    </alternativeName>
</protein>
<evidence type="ECO:0000256" key="9">
    <source>
        <dbReference type="ARBA" id="ARBA00024190"/>
    </source>
</evidence>
<evidence type="ECO:0000256" key="7">
    <source>
        <dbReference type="ARBA" id="ARBA00023212"/>
    </source>
</evidence>
<dbReference type="OrthoDB" id="24670at2759"/>
<evidence type="ECO:0000256" key="5">
    <source>
        <dbReference type="ARBA" id="ARBA00022846"/>
    </source>
</evidence>
<evidence type="ECO:0000256" key="8">
    <source>
        <dbReference type="ARBA" id="ARBA00023273"/>
    </source>
</evidence>
<feature type="repeat" description="WD" evidence="12">
    <location>
        <begin position="835"/>
        <end position="869"/>
    </location>
</feature>
<dbReference type="GO" id="GO:0045504">
    <property type="term" value="F:dynein heavy chain binding"/>
    <property type="evidence" value="ECO:0000318"/>
    <property type="project" value="GO_Central"/>
</dbReference>
<feature type="region of interest" description="Disordered" evidence="13">
    <location>
        <begin position="69"/>
        <end position="133"/>
    </location>
</feature>
<keyword evidence="15" id="KW-1185">Reference proteome</keyword>
<sequence>MESPTGGTPDPGVSPAGLAERLAGIKKPLETTRSSTGLSLPLPGTRDSRNQFNLAKARADAAAAAAAAAGPASSLGSTYRSRRQSGSSQVSYTSKTSYRSTSQRKGRKTKKGEDLTTGENVPVFDENGKDVTPKPLVQLKPTVLYDKLSQANAGRVSPTNVEVDFCGPTLSRTGYSITSSAGSLTPETVEGEELDRDDGTMSVKSRSLLGTSIGIPEIPKIIQVVMAPVSLPTTQKEKEKIIYVYLHESESFVLLNFKGANYNAAFEGLNAATERNDRYAKLLELKQGSDNYSHAYAQTLVRLLKKKEVQVWAPSMQSEACQANAWDIHDTISGQKQQDLRDPWAIAQAKKAAELAAADAAQVPTTLPKLFGLMEGPNAPNAPTPIASPQPSRRPSTQGGAQFSRRGSVSGQYSRRQSVSGKISRRGSVSGGVLSRRISTTASVQVEDLFGKRPGVVGSSVGDGALGSDGLQSARARVFEGDISKLTNLFKSLQVAERALVQNTFHEKLLAYKDYRPRDPEPPPPEPPKPEVTEASPPKKEPPPAPVPVPAITPDNGEPVIPPPSPTEVSDQKLNWLWDYKCDLTAEKNVSCMCWNKVNKDLLTVGYGQFDFGTQKGGVVAFWSIKNPGYPLATIACKSDVTAIDFSTSSPTLLAVGFYNGILAIYDTRNPKDASPVVQSGMNSGRHGDPIWKIQWIDSASEHGESLVSISTDGRVSQWFLKKDLEFVNLIKLKKVSGSSKGEQAQPFISRRAAGMCFDFCPRDPGVYLVGSEEGRVYKCDRSYSEQYMATYVGHTGPVYQVRWNRFVPNFFLSCSSDWTVRFWREEQETALMVIQTANEPISDVQWSNKNSTVFATVSADGRLEIWDMGISVMKPTVIHKVENSKLSCLIFGDEVPVVLTGGSNGAVSVLRLDGFGKVDSDVKQQKKFKEALALNINAHL</sequence>
<evidence type="ECO:0000256" key="11">
    <source>
        <dbReference type="ARBA" id="ARBA00041557"/>
    </source>
</evidence>
<evidence type="ECO:0000256" key="13">
    <source>
        <dbReference type="SAM" id="MobiDB-lite"/>
    </source>
</evidence>
<reference evidence="15" key="1">
    <citation type="journal article" date="2017" name="Cell">
        <title>Insights into land plant evolution garnered from the Marchantia polymorpha genome.</title>
        <authorList>
            <person name="Bowman J.L."/>
            <person name="Kohchi T."/>
            <person name="Yamato K.T."/>
            <person name="Jenkins J."/>
            <person name="Shu S."/>
            <person name="Ishizaki K."/>
            <person name="Yamaoka S."/>
            <person name="Nishihama R."/>
            <person name="Nakamura Y."/>
            <person name="Berger F."/>
            <person name="Adam C."/>
            <person name="Aki S.S."/>
            <person name="Althoff F."/>
            <person name="Araki T."/>
            <person name="Arteaga-Vazquez M.A."/>
            <person name="Balasubrmanian S."/>
            <person name="Barry K."/>
            <person name="Bauer D."/>
            <person name="Boehm C.R."/>
            <person name="Briginshaw L."/>
            <person name="Caballero-Perez J."/>
            <person name="Catarino B."/>
            <person name="Chen F."/>
            <person name="Chiyoda S."/>
            <person name="Chovatia M."/>
            <person name="Davies K.M."/>
            <person name="Delmans M."/>
            <person name="Demura T."/>
            <person name="Dierschke T."/>
            <person name="Dolan L."/>
            <person name="Dorantes-Acosta A.E."/>
            <person name="Eklund D.M."/>
            <person name="Florent S.N."/>
            <person name="Flores-Sandoval E."/>
            <person name="Fujiyama A."/>
            <person name="Fukuzawa H."/>
            <person name="Galik B."/>
            <person name="Grimanelli D."/>
            <person name="Grimwood J."/>
            <person name="Grossniklaus U."/>
            <person name="Hamada T."/>
            <person name="Haseloff J."/>
            <person name="Hetherington A.J."/>
            <person name="Higo A."/>
            <person name="Hirakawa Y."/>
            <person name="Hundley H.N."/>
            <person name="Ikeda Y."/>
            <person name="Inoue K."/>
            <person name="Inoue S.I."/>
            <person name="Ishida S."/>
            <person name="Jia Q."/>
            <person name="Kakita M."/>
            <person name="Kanazawa T."/>
            <person name="Kawai Y."/>
            <person name="Kawashima T."/>
            <person name="Kennedy M."/>
            <person name="Kinose K."/>
            <person name="Kinoshita T."/>
            <person name="Kohara Y."/>
            <person name="Koide E."/>
            <person name="Komatsu K."/>
            <person name="Kopischke S."/>
            <person name="Kubo M."/>
            <person name="Kyozuka J."/>
            <person name="Lagercrantz U."/>
            <person name="Lin S.S."/>
            <person name="Lindquist E."/>
            <person name="Lipzen A.M."/>
            <person name="Lu C.W."/>
            <person name="De Luna E."/>
            <person name="Martienssen R.A."/>
            <person name="Minamino N."/>
            <person name="Mizutani M."/>
            <person name="Mizutani M."/>
            <person name="Mochizuki N."/>
            <person name="Monte I."/>
            <person name="Mosher R."/>
            <person name="Nagasaki H."/>
            <person name="Nakagami H."/>
            <person name="Naramoto S."/>
            <person name="Nishitani K."/>
            <person name="Ohtani M."/>
            <person name="Okamoto T."/>
            <person name="Okumura M."/>
            <person name="Phillips J."/>
            <person name="Pollak B."/>
            <person name="Reinders A."/>
            <person name="Rovekamp M."/>
            <person name="Sano R."/>
            <person name="Sawa S."/>
            <person name="Schmid M.W."/>
            <person name="Shirakawa M."/>
            <person name="Solano R."/>
            <person name="Spunde A."/>
            <person name="Suetsugu N."/>
            <person name="Sugano S."/>
            <person name="Sugiyama A."/>
            <person name="Sun R."/>
            <person name="Suzuki Y."/>
            <person name="Takenaka M."/>
            <person name="Takezawa D."/>
            <person name="Tomogane H."/>
            <person name="Tsuzuki M."/>
            <person name="Ueda T."/>
            <person name="Umeda M."/>
            <person name="Ward J.M."/>
            <person name="Watanabe Y."/>
            <person name="Yazaki K."/>
            <person name="Yokoyama R."/>
            <person name="Yoshitake Y."/>
            <person name="Yotsui I."/>
            <person name="Zachgo S."/>
            <person name="Schmutz J."/>
        </authorList>
    </citation>
    <scope>NUCLEOTIDE SEQUENCE [LARGE SCALE GENOMIC DNA]</scope>
    <source>
        <strain evidence="15">Tak-1</strain>
    </source>
</reference>
<dbReference type="GO" id="GO:0045503">
    <property type="term" value="F:dynein light chain binding"/>
    <property type="evidence" value="ECO:0000318"/>
    <property type="project" value="GO_Central"/>
</dbReference>
<keyword evidence="8" id="KW-0966">Cell projection</keyword>
<keyword evidence="3 12" id="KW-0853">WD repeat</keyword>
<accession>A0A2R6WVI2</accession>
<comment type="subcellular location">
    <subcellularLocation>
        <location evidence="1">Cytoplasm</location>
        <location evidence="1">Cytoskeleton</location>
        <location evidence="1">Flagellum axoneme</location>
    </subcellularLocation>
    <subcellularLocation>
        <location evidence="9">Dynein axonemal particle</location>
    </subcellularLocation>
</comment>
<evidence type="ECO:0000313" key="14">
    <source>
        <dbReference type="EMBL" id="PTQ37840.1"/>
    </source>
</evidence>
<feature type="region of interest" description="Disordered" evidence="13">
    <location>
        <begin position="1"/>
        <end position="51"/>
    </location>
</feature>
<dbReference type="Gramene" id="Mp2g19550.1">
    <property type="protein sequence ID" value="Mp2g19550.1.cds"/>
    <property type="gene ID" value="Mp2g19550"/>
</dbReference>
<dbReference type="PANTHER" id="PTHR12442:SF12">
    <property type="entry name" value="DYNEIN AXONEMAL INTERMEDIATE CHAIN 4"/>
    <property type="match status" value="1"/>
</dbReference>
<evidence type="ECO:0000256" key="2">
    <source>
        <dbReference type="ARBA" id="ARBA00022490"/>
    </source>
</evidence>
<keyword evidence="2" id="KW-0963">Cytoplasm</keyword>
<dbReference type="SMART" id="SM00320">
    <property type="entry name" value="WD40"/>
    <property type="match status" value="6"/>
</dbReference>
<keyword evidence="4" id="KW-0677">Repeat</keyword>
<evidence type="ECO:0000313" key="15">
    <source>
        <dbReference type="Proteomes" id="UP000244005"/>
    </source>
</evidence>
<evidence type="ECO:0000256" key="6">
    <source>
        <dbReference type="ARBA" id="ARBA00023069"/>
    </source>
</evidence>
<dbReference type="InterPro" id="IPR050687">
    <property type="entry name" value="Dynein_IC"/>
</dbReference>
<gene>
    <name evidence="14" type="ORF">MARPO_0055s0096</name>
</gene>
<evidence type="ECO:0000256" key="4">
    <source>
        <dbReference type="ARBA" id="ARBA00022737"/>
    </source>
</evidence>
<dbReference type="Proteomes" id="UP000244005">
    <property type="component" value="Unassembled WGS sequence"/>
</dbReference>
<proteinExistence type="predicted"/>
<dbReference type="EMBL" id="KZ772727">
    <property type="protein sequence ID" value="PTQ37840.1"/>
    <property type="molecule type" value="Genomic_DNA"/>
</dbReference>
<dbReference type="PROSITE" id="PS50082">
    <property type="entry name" value="WD_REPEATS_2"/>
    <property type="match status" value="2"/>
</dbReference>
<dbReference type="InterPro" id="IPR015943">
    <property type="entry name" value="WD40/YVTN_repeat-like_dom_sf"/>
</dbReference>
<feature type="compositionally biased region" description="Low complexity" evidence="13">
    <location>
        <begin position="69"/>
        <end position="101"/>
    </location>
</feature>
<dbReference type="GO" id="GO:0005858">
    <property type="term" value="C:axonemal dynein complex"/>
    <property type="evidence" value="ECO:0000318"/>
    <property type="project" value="GO_Central"/>
</dbReference>
<evidence type="ECO:0000256" key="12">
    <source>
        <dbReference type="PROSITE-ProRule" id="PRU00221"/>
    </source>
</evidence>
<dbReference type="PANTHER" id="PTHR12442">
    <property type="entry name" value="DYNEIN INTERMEDIATE CHAIN"/>
    <property type="match status" value="1"/>
</dbReference>
<dbReference type="InterPro" id="IPR001680">
    <property type="entry name" value="WD40_rpt"/>
</dbReference>
<dbReference type="InterPro" id="IPR036322">
    <property type="entry name" value="WD40_repeat_dom_sf"/>
</dbReference>
<keyword evidence="6" id="KW-0969">Cilium</keyword>
<evidence type="ECO:0000256" key="3">
    <source>
        <dbReference type="ARBA" id="ARBA00022574"/>
    </source>
</evidence>
<dbReference type="Gene3D" id="2.130.10.10">
    <property type="entry name" value="YVTN repeat-like/Quinoprotein amine dehydrogenase"/>
    <property type="match status" value="2"/>
</dbReference>
<evidence type="ECO:0000256" key="1">
    <source>
        <dbReference type="ARBA" id="ARBA00004611"/>
    </source>
</evidence>
<dbReference type="GO" id="GO:0003341">
    <property type="term" value="P:cilium movement"/>
    <property type="evidence" value="ECO:0000318"/>
    <property type="project" value="GO_Central"/>
</dbReference>
<feature type="compositionally biased region" description="Polar residues" evidence="13">
    <location>
        <begin position="389"/>
        <end position="417"/>
    </location>
</feature>
<feature type="compositionally biased region" description="Basic and acidic residues" evidence="13">
    <location>
        <begin position="528"/>
        <end position="542"/>
    </location>
</feature>
<dbReference type="SUPFAM" id="SSF50978">
    <property type="entry name" value="WD40 repeat-like"/>
    <property type="match status" value="1"/>
</dbReference>